<dbReference type="Proteomes" id="UP000179807">
    <property type="component" value="Unassembled WGS sequence"/>
</dbReference>
<dbReference type="AlphaFoldDB" id="A0A1J4J469"/>
<keyword evidence="4" id="KW-1185">Reference proteome</keyword>
<name>A0A1J4J469_9EUKA</name>
<evidence type="ECO:0000313" key="4">
    <source>
        <dbReference type="Proteomes" id="UP000179807"/>
    </source>
</evidence>
<dbReference type="RefSeq" id="XP_068346072.1">
    <property type="nucleotide sequence ID" value="XM_068513377.1"/>
</dbReference>
<sequence length="563" mass="66554">MNSMFASTESISKLNTPTKSPYNSLKASPNQAVEYKMRTEKIKNYQAKLTEFERKLKARKRKFNFSLKESIANLTEQQSNVEKQMDSLEEQYRQVKQQKDISDQNLQNHKLHLIDLENEKNRIDKTNKWAESTFSLLNSQNSYAVIRDSVFNTMTDLSQIKTKMRSSRNKIFYYQKQILKLEDEFAPIRVQVHLLQSKIDYEKENKVENDELPIKTQLSLQSAVKAQHLSIEKMKSQKHINEMNQRLYDIKMEKHDLMKKLAPLQASEKDKILQTIIEQINQYEEASQRRKNFMDNRTMSVNDAISKELEIKIEIDNINSEKNEINQQKIDTQKILAEKKSELNNLQQILMTSNYEDSNKDPLNELIAQIRNLREEERRIAQIKPKSFIIDGEELEAVRLECEQEYNDLQLQVEKEKDFNRQMNEEIIRLTENMPKKEPLKYVIPDTPKMIILKKRIGVHEENIQSLKRTVDKKLSKIAKKQEKYDNYIKQLDLKSSRPILKMNIADQLERSMNWFLQMIRSQVKQWISYGGNTPQILNTWDTNIISAVLNEAEELELKNSIL</sequence>
<protein>
    <submittedName>
        <fullName evidence="3">Uncharacterized protein</fullName>
    </submittedName>
</protein>
<evidence type="ECO:0000256" key="2">
    <source>
        <dbReference type="SAM" id="MobiDB-lite"/>
    </source>
</evidence>
<accession>A0A1J4J469</accession>
<comment type="caution">
    <text evidence="3">The sequence shown here is derived from an EMBL/GenBank/DDBJ whole genome shotgun (WGS) entry which is preliminary data.</text>
</comment>
<evidence type="ECO:0000256" key="1">
    <source>
        <dbReference type="SAM" id="Coils"/>
    </source>
</evidence>
<feature type="coiled-coil region" evidence="1">
    <location>
        <begin position="35"/>
        <end position="126"/>
    </location>
</feature>
<proteinExistence type="predicted"/>
<dbReference type="GeneID" id="94848081"/>
<evidence type="ECO:0000313" key="3">
    <source>
        <dbReference type="EMBL" id="OHS92935.1"/>
    </source>
</evidence>
<dbReference type="VEuPathDB" id="TrichDB:TRFO_40728"/>
<organism evidence="3 4">
    <name type="scientific">Tritrichomonas foetus</name>
    <dbReference type="NCBI Taxonomy" id="1144522"/>
    <lineage>
        <taxon>Eukaryota</taxon>
        <taxon>Metamonada</taxon>
        <taxon>Parabasalia</taxon>
        <taxon>Tritrichomonadida</taxon>
        <taxon>Tritrichomonadidae</taxon>
        <taxon>Tritrichomonas</taxon>
    </lineage>
</organism>
<reference evidence="3" key="1">
    <citation type="submission" date="2016-10" db="EMBL/GenBank/DDBJ databases">
        <authorList>
            <person name="Benchimol M."/>
            <person name="Almeida L.G."/>
            <person name="Vasconcelos A.T."/>
            <person name="Perreira-Neves A."/>
            <person name="Rosa I.A."/>
            <person name="Tasca T."/>
            <person name="Bogo M.R."/>
            <person name="de Souza W."/>
        </authorList>
    </citation>
    <scope>NUCLEOTIDE SEQUENCE [LARGE SCALE GENOMIC DNA]</scope>
    <source>
        <strain evidence="3">K</strain>
    </source>
</reference>
<feature type="coiled-coil region" evidence="1">
    <location>
        <begin position="363"/>
        <end position="426"/>
    </location>
</feature>
<dbReference type="EMBL" id="MLAK01001450">
    <property type="protein sequence ID" value="OHS92935.1"/>
    <property type="molecule type" value="Genomic_DNA"/>
</dbReference>
<feature type="region of interest" description="Disordered" evidence="2">
    <location>
        <begin position="1"/>
        <end position="27"/>
    </location>
</feature>
<keyword evidence="1" id="KW-0175">Coiled coil</keyword>
<gene>
    <name evidence="3" type="ORF">TRFO_40728</name>
</gene>